<gene>
    <name evidence="1" type="ORF">QVD17_07971</name>
</gene>
<reference evidence="1" key="1">
    <citation type="journal article" date="2023" name="bioRxiv">
        <title>Improved chromosome-level genome assembly for marigold (Tagetes erecta).</title>
        <authorList>
            <person name="Jiang F."/>
            <person name="Yuan L."/>
            <person name="Wang S."/>
            <person name="Wang H."/>
            <person name="Xu D."/>
            <person name="Wang A."/>
            <person name="Fan W."/>
        </authorList>
    </citation>
    <scope>NUCLEOTIDE SEQUENCE</scope>
    <source>
        <strain evidence="1">WSJ</strain>
        <tissue evidence="1">Leaf</tissue>
    </source>
</reference>
<accession>A0AAD8L2E3</accession>
<comment type="caution">
    <text evidence="1">The sequence shown here is derived from an EMBL/GenBank/DDBJ whole genome shotgun (WGS) entry which is preliminary data.</text>
</comment>
<dbReference type="EMBL" id="JAUHHV010000002">
    <property type="protein sequence ID" value="KAK1431511.1"/>
    <property type="molecule type" value="Genomic_DNA"/>
</dbReference>
<protein>
    <submittedName>
        <fullName evidence="1">Uncharacterized protein</fullName>
    </submittedName>
</protein>
<sequence>MGISRIQRRHRGKQFQIKNIYLPLASSNSDFRSSCLLLCPWEQSGVNAVPANERSLKIEKTGIWGFKG</sequence>
<dbReference type="Proteomes" id="UP001229421">
    <property type="component" value="Unassembled WGS sequence"/>
</dbReference>
<dbReference type="AlphaFoldDB" id="A0AAD8L2E3"/>
<name>A0AAD8L2E3_TARER</name>
<proteinExistence type="predicted"/>
<evidence type="ECO:0000313" key="2">
    <source>
        <dbReference type="Proteomes" id="UP001229421"/>
    </source>
</evidence>
<organism evidence="1 2">
    <name type="scientific">Tagetes erecta</name>
    <name type="common">African marigold</name>
    <dbReference type="NCBI Taxonomy" id="13708"/>
    <lineage>
        <taxon>Eukaryota</taxon>
        <taxon>Viridiplantae</taxon>
        <taxon>Streptophyta</taxon>
        <taxon>Embryophyta</taxon>
        <taxon>Tracheophyta</taxon>
        <taxon>Spermatophyta</taxon>
        <taxon>Magnoliopsida</taxon>
        <taxon>eudicotyledons</taxon>
        <taxon>Gunneridae</taxon>
        <taxon>Pentapetalae</taxon>
        <taxon>asterids</taxon>
        <taxon>campanulids</taxon>
        <taxon>Asterales</taxon>
        <taxon>Asteraceae</taxon>
        <taxon>Asteroideae</taxon>
        <taxon>Heliantheae alliance</taxon>
        <taxon>Tageteae</taxon>
        <taxon>Tagetes</taxon>
    </lineage>
</organism>
<evidence type="ECO:0000313" key="1">
    <source>
        <dbReference type="EMBL" id="KAK1431511.1"/>
    </source>
</evidence>
<keyword evidence="2" id="KW-1185">Reference proteome</keyword>